<proteinExistence type="inferred from homology"/>
<dbReference type="SUPFAM" id="SSF52540">
    <property type="entry name" value="P-loop containing nucleoside triphosphate hydrolases"/>
    <property type="match status" value="1"/>
</dbReference>
<organism evidence="6 7">
    <name type="scientific">Pseudobacteriovorax antillogorgiicola</name>
    <dbReference type="NCBI Taxonomy" id="1513793"/>
    <lineage>
        <taxon>Bacteria</taxon>
        <taxon>Pseudomonadati</taxon>
        <taxon>Bdellovibrionota</taxon>
        <taxon>Oligoflexia</taxon>
        <taxon>Oligoflexales</taxon>
        <taxon>Pseudobacteriovoracaceae</taxon>
        <taxon>Pseudobacteriovorax</taxon>
    </lineage>
</organism>
<dbReference type="InterPro" id="IPR003593">
    <property type="entry name" value="AAA+_ATPase"/>
</dbReference>
<protein>
    <submittedName>
        <fullName evidence="6">ABC-2 type transport system ATP-binding protein</fullName>
    </submittedName>
</protein>
<evidence type="ECO:0000259" key="5">
    <source>
        <dbReference type="PROSITE" id="PS50893"/>
    </source>
</evidence>
<dbReference type="InterPro" id="IPR027417">
    <property type="entry name" value="P-loop_NTPase"/>
</dbReference>
<dbReference type="AlphaFoldDB" id="A0A1Y6CHX6"/>
<dbReference type="GO" id="GO:0016887">
    <property type="term" value="F:ATP hydrolysis activity"/>
    <property type="evidence" value="ECO:0007669"/>
    <property type="project" value="InterPro"/>
</dbReference>
<dbReference type="SMART" id="SM00382">
    <property type="entry name" value="AAA"/>
    <property type="match status" value="1"/>
</dbReference>
<keyword evidence="2" id="KW-0813">Transport</keyword>
<feature type="domain" description="ABC transporter" evidence="5">
    <location>
        <begin position="2"/>
        <end position="231"/>
    </location>
</feature>
<dbReference type="Pfam" id="PF00005">
    <property type="entry name" value="ABC_tran"/>
    <property type="match status" value="1"/>
</dbReference>
<comment type="similarity">
    <text evidence="1">Belongs to the ABC transporter superfamily.</text>
</comment>
<gene>
    <name evidence="6" type="ORF">SAMN06296036_117110</name>
</gene>
<sequence length="310" mass="34068">MIEVNGICKFYGQKKAVENLSFKISDGEIVGLLGVNGAGKSTILKVLGCFLLPSVGEARIGGYSVTHDSEKVRQLIGYLPDRPPLYHEMTVEAYLSFVAKLKDAPGDQIASYVEDAIKQANLEDVYDRQLGQLSHGYQQRVGIAQAIVHKPKVLILDEPINGLDPIQIAEMRDLILSLKGKHTVILSSHILSEITKTCDRILVIDKGQLVAEGNEKELMGNMDGAMDIAIEVDRWDDGLGDKIMGIEGVQSVTDHRQEATTTLDIACNLDLRGQIAKCVVESGVQLLALQKKQAELESLFFKLINTESRR</sequence>
<dbReference type="RefSeq" id="WP_132322010.1">
    <property type="nucleotide sequence ID" value="NZ_FWZT01000017.1"/>
</dbReference>
<dbReference type="PANTHER" id="PTHR43335:SF4">
    <property type="entry name" value="ABC TRANSPORTER, ATP-BINDING PROTEIN"/>
    <property type="match status" value="1"/>
</dbReference>
<dbReference type="PROSITE" id="PS50893">
    <property type="entry name" value="ABC_TRANSPORTER_2"/>
    <property type="match status" value="1"/>
</dbReference>
<evidence type="ECO:0000256" key="2">
    <source>
        <dbReference type="ARBA" id="ARBA00022448"/>
    </source>
</evidence>
<dbReference type="Proteomes" id="UP000192907">
    <property type="component" value="Unassembled WGS sequence"/>
</dbReference>
<dbReference type="EMBL" id="FWZT01000017">
    <property type="protein sequence ID" value="SMF55395.1"/>
    <property type="molecule type" value="Genomic_DNA"/>
</dbReference>
<evidence type="ECO:0000313" key="6">
    <source>
        <dbReference type="EMBL" id="SMF55395.1"/>
    </source>
</evidence>
<keyword evidence="7" id="KW-1185">Reference proteome</keyword>
<evidence type="ECO:0000313" key="7">
    <source>
        <dbReference type="Proteomes" id="UP000192907"/>
    </source>
</evidence>
<keyword evidence="4 6" id="KW-0067">ATP-binding</keyword>
<dbReference type="CDD" id="cd03230">
    <property type="entry name" value="ABC_DR_subfamily_A"/>
    <property type="match status" value="1"/>
</dbReference>
<dbReference type="GO" id="GO:0005524">
    <property type="term" value="F:ATP binding"/>
    <property type="evidence" value="ECO:0007669"/>
    <property type="project" value="UniProtKB-KW"/>
</dbReference>
<dbReference type="PANTHER" id="PTHR43335">
    <property type="entry name" value="ABC TRANSPORTER, ATP-BINDING PROTEIN"/>
    <property type="match status" value="1"/>
</dbReference>
<evidence type="ECO:0000256" key="4">
    <source>
        <dbReference type="ARBA" id="ARBA00022840"/>
    </source>
</evidence>
<reference evidence="7" key="1">
    <citation type="submission" date="2017-04" db="EMBL/GenBank/DDBJ databases">
        <authorList>
            <person name="Varghese N."/>
            <person name="Submissions S."/>
        </authorList>
    </citation>
    <scope>NUCLEOTIDE SEQUENCE [LARGE SCALE GENOMIC DNA]</scope>
    <source>
        <strain evidence="7">RKEM611</strain>
    </source>
</reference>
<evidence type="ECO:0000256" key="1">
    <source>
        <dbReference type="ARBA" id="ARBA00005417"/>
    </source>
</evidence>
<evidence type="ECO:0000256" key="3">
    <source>
        <dbReference type="ARBA" id="ARBA00022741"/>
    </source>
</evidence>
<dbReference type="STRING" id="1513793.SAMN06296036_117110"/>
<dbReference type="InterPro" id="IPR003439">
    <property type="entry name" value="ABC_transporter-like_ATP-bd"/>
</dbReference>
<accession>A0A1Y6CHX6</accession>
<name>A0A1Y6CHX6_9BACT</name>
<keyword evidence="3" id="KW-0547">Nucleotide-binding</keyword>
<dbReference type="OrthoDB" id="5289391at2"/>
<dbReference type="Gene3D" id="3.40.50.300">
    <property type="entry name" value="P-loop containing nucleotide triphosphate hydrolases"/>
    <property type="match status" value="1"/>
</dbReference>